<dbReference type="PANTHER" id="PTHR22940">
    <property type="entry name" value="TIMEOUT/TIMELESS-2"/>
    <property type="match status" value="1"/>
</dbReference>
<dbReference type="PANTHER" id="PTHR22940:SF4">
    <property type="entry name" value="PROTEIN TIMELESS HOMOLOG"/>
    <property type="match status" value="1"/>
</dbReference>
<feature type="compositionally biased region" description="Acidic residues" evidence="6">
    <location>
        <begin position="1175"/>
        <end position="1184"/>
    </location>
</feature>
<keyword evidence="2" id="KW-0236">DNA replication inhibitor</keyword>
<dbReference type="InterPro" id="IPR006906">
    <property type="entry name" value="Timeless_N"/>
</dbReference>
<feature type="compositionally biased region" description="Acidic residues" evidence="6">
    <location>
        <begin position="1210"/>
        <end position="1219"/>
    </location>
</feature>
<dbReference type="InterPro" id="IPR044998">
    <property type="entry name" value="Timeless"/>
</dbReference>
<name>A0ABQ7JZZ4_9FUNG</name>
<evidence type="ECO:0000256" key="2">
    <source>
        <dbReference type="ARBA" id="ARBA00022880"/>
    </source>
</evidence>
<feature type="region of interest" description="Disordered" evidence="6">
    <location>
        <begin position="644"/>
        <end position="715"/>
    </location>
</feature>
<evidence type="ECO:0000256" key="6">
    <source>
        <dbReference type="SAM" id="MobiDB-lite"/>
    </source>
</evidence>
<feature type="compositionally biased region" description="Acidic residues" evidence="6">
    <location>
        <begin position="698"/>
        <end position="713"/>
    </location>
</feature>
<dbReference type="EMBL" id="JAAAIM010000411">
    <property type="protein sequence ID" value="KAG0288438.1"/>
    <property type="molecule type" value="Genomic_DNA"/>
</dbReference>
<dbReference type="Pfam" id="PF04821">
    <property type="entry name" value="TIMELESS"/>
    <property type="match status" value="1"/>
</dbReference>
<evidence type="ECO:0000256" key="4">
    <source>
        <dbReference type="ARBA" id="ARBA00023306"/>
    </source>
</evidence>
<feature type="compositionally biased region" description="Acidic residues" evidence="6">
    <location>
        <begin position="1151"/>
        <end position="1160"/>
    </location>
</feature>
<keyword evidence="4" id="KW-0131">Cell cycle</keyword>
<keyword evidence="9" id="KW-1185">Reference proteome</keyword>
<comment type="caution">
    <text evidence="8">The sequence shown here is derived from an EMBL/GenBank/DDBJ whole genome shotgun (WGS) entry which is preliminary data.</text>
</comment>
<evidence type="ECO:0000256" key="1">
    <source>
        <dbReference type="ARBA" id="ARBA00004123"/>
    </source>
</evidence>
<evidence type="ECO:0000256" key="3">
    <source>
        <dbReference type="ARBA" id="ARBA00023242"/>
    </source>
</evidence>
<organism evidence="8 9">
    <name type="scientific">Linnemannia gamsii</name>
    <dbReference type="NCBI Taxonomy" id="64522"/>
    <lineage>
        <taxon>Eukaryota</taxon>
        <taxon>Fungi</taxon>
        <taxon>Fungi incertae sedis</taxon>
        <taxon>Mucoromycota</taxon>
        <taxon>Mortierellomycotina</taxon>
        <taxon>Mortierellomycetes</taxon>
        <taxon>Mortierellales</taxon>
        <taxon>Mortierellaceae</taxon>
        <taxon>Linnemannia</taxon>
    </lineage>
</organism>
<sequence>MDPDTESVLVSTCLALGGFEDRSENPDDTSQVYVMGDECLECLKDIKKFIKYYEETGNNVALTYLGKMGILEKDLIPIILLNSPADNSIKERLVLACVELMVPMTWIIDYEELKKIATAEEDDSIVGNLYEKNEILRSYKKAFLQPGVLNAIFHVLLRPIQVEYRVRTTRDTAIIRLGLSLFRNLVAIRDAENSLTGSMDQFLSSIMQDQLLDRFQQENVMSLLVTLASSSRDAQLVEWNAMTMEIFYYIFAGVEPEELLPAVVSSTGTMRNSKLEELLQKEEREKNAQSTAGRKRHDRFGTTGEARLMDGRRMVLHQKGALFSSIEKQLDSVKKPKAKTKRRKELGEFKKTLSRSGAENLRNIALTVLESCFNPLFGSIRRDIELGRERIKPHHPSQSHVLMTFLLQFRRLYVDNLIKQPRQTKKDIIEQDMKRLTEMMKTFFRHEPERLQELKTITDTQDWSKLQQLSDSALSAHQHTVFEGKKAEILSIQEEKLLQLEVDYQKSIEAWDYDLISTAVEKTSVFQIIRYIRDKVEPKDKEWSDIRKALDCFQEMLVALNGMYKSPNEQYREASDNVQNNLYYEEGTLELFLDLVKGFKTQSPKYLMTLIRMNHILLKTLETYSQEKSFIAINKKHALRIKKKMTKAGPKEADKDSASQTEDQDGPTAIQEHTMDGVQEEESQQSTQNHQESQDQLETQDEPNNDQSSDDDELPSHTYKEHKFVFKDFEARYVNEIVLATYCAYLENFAELNDTQLRWVAAMFYRMAINCGNTAVFYKASTLQLFHQILDSGLLDPKGDLVRFIYHLLRQFFKKLQEYPLLVIDVFAPKPKKVCLELNIGRLEAEKADLEVSAKKEKRLMATELEVDSNRSEEEQIKIAVMALYDEDKGELVDWAVEILKDGIVQRELMTFRTESELSENPDLMHSVEGVKDIPVVANTPARQKSLHIEPRFRLLLKLIKFTRDGSGDDFQFKIPKDLPTDTMVHFQEIIESVEPDFSEEGASYDLQNLIKKINKPSSSKRRDRIGGGRVMAEKEAVVYHSAEYVVDSDNENDAYFEGEQELRTRKAIDFSDAEKRHLQMVENNERIKAQKMKEAAQAKRAALKGTTVSLTDDDGDDQDGDNWGNSNDDAGRPSALPTPPLLRKAAVSLDSDDDSDNSDSDITSQPPAKSTSDVESDSDDYDGESNQATATPRRTTSSAGALSRRLVDLEDSEDEDEQQATQPLLGPSRTSKQTNKRRIILEDSDDEDDEQHTTQGSPAKKKHAFEE</sequence>
<gene>
    <name evidence="8" type="primary">TOF1</name>
    <name evidence="8" type="ORF">BGZ96_007805</name>
</gene>
<keyword evidence="3" id="KW-0539">Nucleus</keyword>
<reference evidence="8 9" key="1">
    <citation type="journal article" date="2020" name="Fungal Divers.">
        <title>Resolving the Mortierellaceae phylogeny through synthesis of multi-gene phylogenetics and phylogenomics.</title>
        <authorList>
            <person name="Vandepol N."/>
            <person name="Liber J."/>
            <person name="Desiro A."/>
            <person name="Na H."/>
            <person name="Kennedy M."/>
            <person name="Barry K."/>
            <person name="Grigoriev I.V."/>
            <person name="Miller A.N."/>
            <person name="O'Donnell K."/>
            <person name="Stajich J.E."/>
            <person name="Bonito G."/>
        </authorList>
    </citation>
    <scope>NUCLEOTIDE SEQUENCE [LARGE SCALE GENOMIC DNA]</scope>
    <source>
        <strain evidence="8 9">AD045</strain>
    </source>
</reference>
<feature type="compositionally biased region" description="Polar residues" evidence="6">
    <location>
        <begin position="684"/>
        <end position="697"/>
    </location>
</feature>
<feature type="compositionally biased region" description="Low complexity" evidence="6">
    <location>
        <begin position="1189"/>
        <end position="1202"/>
    </location>
</feature>
<dbReference type="Proteomes" id="UP001194696">
    <property type="component" value="Unassembled WGS sequence"/>
</dbReference>
<feature type="domain" description="Timeless N-terminal" evidence="7">
    <location>
        <begin position="32"/>
        <end position="303"/>
    </location>
</feature>
<protein>
    <submittedName>
        <fullName evidence="8">Topoisomerase 1-associated factor 1</fullName>
    </submittedName>
</protein>
<proteinExistence type="predicted"/>
<comment type="subcellular location">
    <subcellularLocation>
        <location evidence="1">Nucleus</location>
    </subcellularLocation>
</comment>
<accession>A0ABQ7JZZ4</accession>
<feature type="compositionally biased region" description="Polar residues" evidence="6">
    <location>
        <begin position="1163"/>
        <end position="1174"/>
    </location>
</feature>
<evidence type="ECO:0000313" key="8">
    <source>
        <dbReference type="EMBL" id="KAG0288438.1"/>
    </source>
</evidence>
<feature type="coiled-coil region" evidence="5">
    <location>
        <begin position="833"/>
        <end position="860"/>
    </location>
</feature>
<feature type="compositionally biased region" description="Acidic residues" evidence="6">
    <location>
        <begin position="1112"/>
        <end position="1121"/>
    </location>
</feature>
<evidence type="ECO:0000259" key="7">
    <source>
        <dbReference type="Pfam" id="PF04821"/>
    </source>
</evidence>
<evidence type="ECO:0000256" key="5">
    <source>
        <dbReference type="SAM" id="Coils"/>
    </source>
</evidence>
<feature type="region of interest" description="Disordered" evidence="6">
    <location>
        <begin position="1102"/>
        <end position="1268"/>
    </location>
</feature>
<feature type="region of interest" description="Disordered" evidence="6">
    <location>
        <begin position="282"/>
        <end position="302"/>
    </location>
</feature>
<evidence type="ECO:0000313" key="9">
    <source>
        <dbReference type="Proteomes" id="UP001194696"/>
    </source>
</evidence>
<keyword evidence="5" id="KW-0175">Coiled coil</keyword>